<dbReference type="AlphaFoldDB" id="A0A382NMR1"/>
<sequence length="41" mass="4248">MSVEFVLSSGAFSTDTLMARSLFSESASSIALSGSIPTFNT</sequence>
<dbReference type="EMBL" id="UINC01101581">
    <property type="protein sequence ID" value="SVC62499.1"/>
    <property type="molecule type" value="Genomic_DNA"/>
</dbReference>
<organism evidence="1">
    <name type="scientific">marine metagenome</name>
    <dbReference type="NCBI Taxonomy" id="408172"/>
    <lineage>
        <taxon>unclassified sequences</taxon>
        <taxon>metagenomes</taxon>
        <taxon>ecological metagenomes</taxon>
    </lineage>
</organism>
<reference evidence="1" key="1">
    <citation type="submission" date="2018-05" db="EMBL/GenBank/DDBJ databases">
        <authorList>
            <person name="Lanie J.A."/>
            <person name="Ng W.-L."/>
            <person name="Kazmierczak K.M."/>
            <person name="Andrzejewski T.M."/>
            <person name="Davidsen T.M."/>
            <person name="Wayne K.J."/>
            <person name="Tettelin H."/>
            <person name="Glass J.I."/>
            <person name="Rusch D."/>
            <person name="Podicherti R."/>
            <person name="Tsui H.-C.T."/>
            <person name="Winkler M.E."/>
        </authorList>
    </citation>
    <scope>NUCLEOTIDE SEQUENCE</scope>
</reference>
<gene>
    <name evidence="1" type="ORF">METZ01_LOCUS315353</name>
</gene>
<accession>A0A382NMR1</accession>
<name>A0A382NMR1_9ZZZZ</name>
<protein>
    <submittedName>
        <fullName evidence="1">Uncharacterized protein</fullName>
    </submittedName>
</protein>
<proteinExistence type="predicted"/>
<evidence type="ECO:0000313" key="1">
    <source>
        <dbReference type="EMBL" id="SVC62499.1"/>
    </source>
</evidence>